<keyword evidence="5" id="KW-1185">Reference proteome</keyword>
<dbReference type="PANTHER" id="PTHR43546:SF3">
    <property type="entry name" value="UPF0173 METAL-DEPENDENT HYDROLASE MJ1163"/>
    <property type="match status" value="1"/>
</dbReference>
<evidence type="ECO:0000313" key="5">
    <source>
        <dbReference type="Proteomes" id="UP000515847"/>
    </source>
</evidence>
<dbReference type="Pfam" id="PF13483">
    <property type="entry name" value="Lactamase_B_3"/>
    <property type="match status" value="1"/>
</dbReference>
<protein>
    <recommendedName>
        <fullName evidence="2">UPF0173 metal-dependent hydrolase BR63_15920</fullName>
    </recommendedName>
</protein>
<dbReference type="Proteomes" id="UP000515847">
    <property type="component" value="Chromosome"/>
</dbReference>
<name>A0A7G6E6C6_THEFR</name>
<dbReference type="SMART" id="SM00849">
    <property type="entry name" value="Lactamase_B"/>
    <property type="match status" value="1"/>
</dbReference>
<evidence type="ECO:0000313" key="4">
    <source>
        <dbReference type="EMBL" id="QNB47630.1"/>
    </source>
</evidence>
<dbReference type="HAMAP" id="MF_00457">
    <property type="entry name" value="UPF0173"/>
    <property type="match status" value="1"/>
</dbReference>
<dbReference type="NCBIfam" id="NF001911">
    <property type="entry name" value="PRK00685.1"/>
    <property type="match status" value="1"/>
</dbReference>
<dbReference type="OrthoDB" id="9789133at2"/>
<sequence length="228" mass="25345">MLKLTFLGHSCFLLNSPTTSLILDPWLRDNPQCSIKPEDIEVNALLVTHGHFDHLGDAIEISKRTNAVIIAPAELANYCAQLGATTHRMHIGGSHDFGNYWIKLTPAWHGSSILNQNNYYTGMPCGFLIKMENKIIYHAGDTGLFSDMKYVLGDRYPIDIALLPIGDNVVMGPEDALTAVEWLKPKTVIPMHYNTFPLIKQNPESFKAKVETLGVDCIILQPGDELSL</sequence>
<reference evidence="4 5" key="1">
    <citation type="journal article" date="2019" name="Front. Microbiol.">
        <title>Thermoanaerosceptrum fracticalcis gen. nov. sp. nov., a Novel Fumarate-Fermenting Microorganism From a Deep Fractured Carbonate Aquifer of the US Great Basin.</title>
        <authorList>
            <person name="Hamilton-Brehm S.D."/>
            <person name="Stewart L.E."/>
            <person name="Zavarin M."/>
            <person name="Caldwell M."/>
            <person name="Lawson P.A."/>
            <person name="Onstott T.C."/>
            <person name="Grzymski J."/>
            <person name="Neveux I."/>
            <person name="Lollar B.S."/>
            <person name="Russell C.E."/>
            <person name="Moser D.P."/>
        </authorList>
    </citation>
    <scope>NUCLEOTIDE SEQUENCE [LARGE SCALE GENOMIC DNA]</scope>
    <source>
        <strain evidence="4 5">DRI-13</strain>
    </source>
</reference>
<comment type="similarity">
    <text evidence="2">Belongs to the UPF0173 family.</text>
</comment>
<dbReference type="InterPro" id="IPR036866">
    <property type="entry name" value="RibonucZ/Hydroxyglut_hydro"/>
</dbReference>
<dbReference type="RefSeq" id="WP_034421814.1">
    <property type="nucleotide sequence ID" value="NZ_CP045798.1"/>
</dbReference>
<dbReference type="SUPFAM" id="SSF56281">
    <property type="entry name" value="Metallo-hydrolase/oxidoreductase"/>
    <property type="match status" value="1"/>
</dbReference>
<evidence type="ECO:0000256" key="1">
    <source>
        <dbReference type="ARBA" id="ARBA00022801"/>
    </source>
</evidence>
<evidence type="ECO:0000259" key="3">
    <source>
        <dbReference type="SMART" id="SM00849"/>
    </source>
</evidence>
<dbReference type="GO" id="GO:0016787">
    <property type="term" value="F:hydrolase activity"/>
    <property type="evidence" value="ECO:0007669"/>
    <property type="project" value="UniProtKB-UniRule"/>
</dbReference>
<accession>A0A7G6E6C6</accession>
<organism evidence="4 5">
    <name type="scientific">Thermanaerosceptrum fracticalcis</name>
    <dbReference type="NCBI Taxonomy" id="1712410"/>
    <lineage>
        <taxon>Bacteria</taxon>
        <taxon>Bacillati</taxon>
        <taxon>Bacillota</taxon>
        <taxon>Clostridia</taxon>
        <taxon>Eubacteriales</taxon>
        <taxon>Peptococcaceae</taxon>
        <taxon>Thermanaerosceptrum</taxon>
    </lineage>
</organism>
<dbReference type="InterPro" id="IPR001279">
    <property type="entry name" value="Metallo-B-lactamas"/>
</dbReference>
<keyword evidence="1 2" id="KW-0378">Hydrolase</keyword>
<dbReference type="EMBL" id="CP045798">
    <property type="protein sequence ID" value="QNB47630.1"/>
    <property type="molecule type" value="Genomic_DNA"/>
</dbReference>
<dbReference type="KEGG" id="tfr:BR63_15920"/>
<evidence type="ECO:0000256" key="2">
    <source>
        <dbReference type="HAMAP-Rule" id="MF_00457"/>
    </source>
</evidence>
<dbReference type="Gene3D" id="3.60.15.10">
    <property type="entry name" value="Ribonuclease Z/Hydroxyacylglutathione hydrolase-like"/>
    <property type="match status" value="1"/>
</dbReference>
<dbReference type="PANTHER" id="PTHR43546">
    <property type="entry name" value="UPF0173 METAL-DEPENDENT HYDROLASE MJ1163-RELATED"/>
    <property type="match status" value="1"/>
</dbReference>
<feature type="domain" description="Metallo-beta-lactamase" evidence="3">
    <location>
        <begin position="8"/>
        <end position="192"/>
    </location>
</feature>
<dbReference type="InterPro" id="IPR050114">
    <property type="entry name" value="UPF0173_UPF0282_UlaG_hydrolase"/>
</dbReference>
<dbReference type="InterPro" id="IPR022877">
    <property type="entry name" value="UPF0173"/>
</dbReference>
<gene>
    <name evidence="4" type="ORF">BR63_15920</name>
</gene>
<dbReference type="AlphaFoldDB" id="A0A7G6E6C6"/>
<proteinExistence type="inferred from homology"/>